<feature type="transmembrane region" description="Helical" evidence="2">
    <location>
        <begin position="28"/>
        <end position="52"/>
    </location>
</feature>
<evidence type="ECO:0000256" key="2">
    <source>
        <dbReference type="SAM" id="Phobius"/>
    </source>
</evidence>
<dbReference type="NCBIfam" id="TIGR00229">
    <property type="entry name" value="sensory_box"/>
    <property type="match status" value="1"/>
</dbReference>
<evidence type="ECO:0000256" key="1">
    <source>
        <dbReference type="ARBA" id="ARBA00001946"/>
    </source>
</evidence>
<dbReference type="Gene3D" id="3.30.450.20">
    <property type="entry name" value="PAS domain"/>
    <property type="match status" value="1"/>
</dbReference>
<dbReference type="InterPro" id="IPR029787">
    <property type="entry name" value="Nucleotide_cyclase"/>
</dbReference>
<comment type="cofactor">
    <cofactor evidence="1">
        <name>Mg(2+)</name>
        <dbReference type="ChEBI" id="CHEBI:18420"/>
    </cofactor>
</comment>
<proteinExistence type="predicted"/>
<dbReference type="SMART" id="SM00267">
    <property type="entry name" value="GGDEF"/>
    <property type="match status" value="1"/>
</dbReference>
<name>A0A4R7JXC5_9GAMM</name>
<gene>
    <name evidence="4" type="ORF">DES49_0922</name>
</gene>
<dbReference type="NCBIfam" id="TIGR00254">
    <property type="entry name" value="GGDEF"/>
    <property type="match status" value="1"/>
</dbReference>
<keyword evidence="2" id="KW-1133">Transmembrane helix</keyword>
<keyword evidence="2" id="KW-0472">Membrane</keyword>
<evidence type="ECO:0000259" key="3">
    <source>
        <dbReference type="PROSITE" id="PS50887"/>
    </source>
</evidence>
<accession>A0A4R7JXC5</accession>
<reference evidence="4 5" key="1">
    <citation type="submission" date="2019-03" db="EMBL/GenBank/DDBJ databases">
        <title>Genomic Encyclopedia of Type Strains, Phase IV (KMG-IV): sequencing the most valuable type-strain genomes for metagenomic binning, comparative biology and taxonomic classification.</title>
        <authorList>
            <person name="Goeker M."/>
        </authorList>
    </citation>
    <scope>NUCLEOTIDE SEQUENCE [LARGE SCALE GENOMIC DNA]</scope>
    <source>
        <strain evidence="4 5">DSM 15505</strain>
    </source>
</reference>
<dbReference type="InterPro" id="IPR035965">
    <property type="entry name" value="PAS-like_dom_sf"/>
</dbReference>
<keyword evidence="2" id="KW-0812">Transmembrane</keyword>
<dbReference type="Gene3D" id="3.30.70.270">
    <property type="match status" value="1"/>
</dbReference>
<organism evidence="4 5">
    <name type="scientific">Halospina denitrificans</name>
    <dbReference type="NCBI Taxonomy" id="332522"/>
    <lineage>
        <taxon>Bacteria</taxon>
        <taxon>Pseudomonadati</taxon>
        <taxon>Pseudomonadota</taxon>
        <taxon>Gammaproteobacteria</taxon>
        <taxon>Halospina</taxon>
    </lineage>
</organism>
<dbReference type="CDD" id="cd00130">
    <property type="entry name" value="PAS"/>
    <property type="match status" value="1"/>
</dbReference>
<dbReference type="InterPro" id="IPR052155">
    <property type="entry name" value="Biofilm_reg_signaling"/>
</dbReference>
<evidence type="ECO:0000313" key="5">
    <source>
        <dbReference type="Proteomes" id="UP000295830"/>
    </source>
</evidence>
<dbReference type="FunFam" id="3.30.70.270:FF:000001">
    <property type="entry name" value="Diguanylate cyclase domain protein"/>
    <property type="match status" value="1"/>
</dbReference>
<dbReference type="RefSeq" id="WP_133735203.1">
    <property type="nucleotide sequence ID" value="NZ_SOAX01000002.1"/>
</dbReference>
<dbReference type="InterPro" id="IPR000160">
    <property type="entry name" value="GGDEF_dom"/>
</dbReference>
<sequence length="553" mass="62070">MGASLFARIQQRTRLLRRAKGQGSSAPYVVIAGISSILILLLLTMLTTYAVLEVKTGLRAYVTGESLWSKGRQDVVFYLDRYMETGRPEDLERAKEGIAVPIGDLNARQALQASPPDPSKARRGFLQGGNHPNDVPRLIWLFQNFSHVSHMRNAVTIWQETDPYILRLQEITNLLEHGAITPEQIDEFQSELNTLNARLHELETDFLESLGAADRWLNRMVFISVVATLALAGILTMCLVWWAARRLERSERQLRNTLEHAGVGMARIGQNGLIQSANTRLCDTFSLTGDDLIGAPLSTLMEYPVSLPQIRDELEGGRREVTMDSAWNGPDSRQLCLRYTFSTMNSHGKRPADLILVVEDVSEEQTRVAELTYEATHDALTGLINRRDFKRRLNMVLDACQTEHSRHVLCFVDLDYFKEVNDSCGHAAGDQCLIQLCQILRMQLREGDVLARLGGDEFALILNYCPLNAAQRIAEQIRRNVAAFEFHWNNDTFQLSASIGLVELSSLQMNASAILHSADKACYEAKRAGRNQVYVMDPEELEKALEAGNPGTE</sequence>
<dbReference type="PANTHER" id="PTHR44757:SF2">
    <property type="entry name" value="BIOFILM ARCHITECTURE MAINTENANCE PROTEIN MBAA"/>
    <property type="match status" value="1"/>
</dbReference>
<dbReference type="InterPro" id="IPR043128">
    <property type="entry name" value="Rev_trsase/Diguanyl_cyclase"/>
</dbReference>
<feature type="transmembrane region" description="Helical" evidence="2">
    <location>
        <begin position="220"/>
        <end position="244"/>
    </location>
</feature>
<protein>
    <submittedName>
        <fullName evidence="4">PAS domain S-box-containing protein/diguanylate cyclase (GGDEF)-like protein</fullName>
    </submittedName>
</protein>
<dbReference type="InterPro" id="IPR000014">
    <property type="entry name" value="PAS"/>
</dbReference>
<dbReference type="SUPFAM" id="SSF55073">
    <property type="entry name" value="Nucleotide cyclase"/>
    <property type="match status" value="1"/>
</dbReference>
<dbReference type="Pfam" id="PF00990">
    <property type="entry name" value="GGDEF"/>
    <property type="match status" value="1"/>
</dbReference>
<dbReference type="AlphaFoldDB" id="A0A4R7JXC5"/>
<dbReference type="PANTHER" id="PTHR44757">
    <property type="entry name" value="DIGUANYLATE CYCLASE DGCP"/>
    <property type="match status" value="1"/>
</dbReference>
<dbReference type="PROSITE" id="PS50887">
    <property type="entry name" value="GGDEF"/>
    <property type="match status" value="1"/>
</dbReference>
<dbReference type="Proteomes" id="UP000295830">
    <property type="component" value="Unassembled WGS sequence"/>
</dbReference>
<evidence type="ECO:0000313" key="4">
    <source>
        <dbReference type="EMBL" id="TDT43112.1"/>
    </source>
</evidence>
<dbReference type="GO" id="GO:0003824">
    <property type="term" value="F:catalytic activity"/>
    <property type="evidence" value="ECO:0007669"/>
    <property type="project" value="UniProtKB-ARBA"/>
</dbReference>
<dbReference type="SMART" id="SM00091">
    <property type="entry name" value="PAS"/>
    <property type="match status" value="1"/>
</dbReference>
<dbReference type="EMBL" id="SOAX01000002">
    <property type="protein sequence ID" value="TDT43112.1"/>
    <property type="molecule type" value="Genomic_DNA"/>
</dbReference>
<dbReference type="CDD" id="cd01949">
    <property type="entry name" value="GGDEF"/>
    <property type="match status" value="1"/>
</dbReference>
<keyword evidence="5" id="KW-1185">Reference proteome</keyword>
<feature type="domain" description="GGDEF" evidence="3">
    <location>
        <begin position="405"/>
        <end position="538"/>
    </location>
</feature>
<dbReference type="OrthoDB" id="8416215at2"/>
<dbReference type="SUPFAM" id="SSF55785">
    <property type="entry name" value="PYP-like sensor domain (PAS domain)"/>
    <property type="match status" value="1"/>
</dbReference>
<comment type="caution">
    <text evidence="4">The sequence shown here is derived from an EMBL/GenBank/DDBJ whole genome shotgun (WGS) entry which is preliminary data.</text>
</comment>